<feature type="region of interest" description="Disordered" evidence="1">
    <location>
        <begin position="14"/>
        <end position="54"/>
    </location>
</feature>
<evidence type="ECO:0000256" key="1">
    <source>
        <dbReference type="SAM" id="MobiDB-lite"/>
    </source>
</evidence>
<feature type="compositionally biased region" description="Basic and acidic residues" evidence="1">
    <location>
        <begin position="400"/>
        <end position="417"/>
    </location>
</feature>
<evidence type="ECO:0000259" key="2">
    <source>
        <dbReference type="Pfam" id="PF06428"/>
    </source>
</evidence>
<name>A0AAD9FXI7_PAPLA</name>
<evidence type="ECO:0000313" key="3">
    <source>
        <dbReference type="EMBL" id="KAK1928016.1"/>
    </source>
</evidence>
<feature type="compositionally biased region" description="Low complexity" evidence="1">
    <location>
        <begin position="40"/>
        <end position="54"/>
    </location>
</feature>
<feature type="compositionally biased region" description="Polar residues" evidence="1">
    <location>
        <begin position="418"/>
        <end position="427"/>
    </location>
</feature>
<feature type="compositionally biased region" description="Basic and acidic residues" evidence="1">
    <location>
        <begin position="739"/>
        <end position="752"/>
    </location>
</feature>
<reference evidence="3" key="1">
    <citation type="submission" date="2023-02" db="EMBL/GenBank/DDBJ databases">
        <title>Identification and recombinant expression of a fungal hydrolase from Papiliotrema laurentii that hydrolyzes apple cutin and clears colloidal polyester polyurethane.</title>
        <authorList>
            <consortium name="DOE Joint Genome Institute"/>
            <person name="Roman V.A."/>
            <person name="Bojanowski C."/>
            <person name="Crable B.R."/>
            <person name="Wagner D.N."/>
            <person name="Hung C.S."/>
            <person name="Nadeau L.J."/>
            <person name="Schratz L."/>
            <person name="Haridas S."/>
            <person name="Pangilinan J."/>
            <person name="Lipzen A."/>
            <person name="Na H."/>
            <person name="Yan M."/>
            <person name="Ng V."/>
            <person name="Grigoriev I.V."/>
            <person name="Spatafora J.W."/>
            <person name="Barlow D."/>
            <person name="Biffinger J."/>
            <person name="Kelley-Loughnane N."/>
            <person name="Varaljay V.A."/>
            <person name="Crookes-Goodson W.J."/>
        </authorList>
    </citation>
    <scope>NUCLEOTIDE SEQUENCE</scope>
    <source>
        <strain evidence="3">5307AH</strain>
    </source>
</reference>
<proteinExistence type="predicted"/>
<feature type="compositionally biased region" description="Low complexity" evidence="1">
    <location>
        <begin position="189"/>
        <end position="200"/>
    </location>
</feature>
<feature type="region of interest" description="Disordered" evidence="1">
    <location>
        <begin position="167"/>
        <end position="427"/>
    </location>
</feature>
<feature type="domain" description="GDP/GTP exchange factor Sec2 N-terminal" evidence="2">
    <location>
        <begin position="625"/>
        <end position="701"/>
    </location>
</feature>
<feature type="compositionally biased region" description="Basic and acidic residues" evidence="1">
    <location>
        <begin position="840"/>
        <end position="849"/>
    </location>
</feature>
<gene>
    <name evidence="3" type="ORF">DB88DRAFT_480079</name>
</gene>
<dbReference type="Gene3D" id="6.10.140.910">
    <property type="match status" value="1"/>
</dbReference>
<protein>
    <recommendedName>
        <fullName evidence="2">GDP/GTP exchange factor Sec2 N-terminal domain-containing protein</fullName>
    </recommendedName>
</protein>
<dbReference type="InterPro" id="IPR009449">
    <property type="entry name" value="Sec2_N"/>
</dbReference>
<feature type="compositionally biased region" description="Basic and acidic residues" evidence="1">
    <location>
        <begin position="373"/>
        <end position="390"/>
    </location>
</feature>
<dbReference type="SUPFAM" id="SSF144284">
    <property type="entry name" value="Sec2 N-terminal region"/>
    <property type="match status" value="1"/>
</dbReference>
<feature type="compositionally biased region" description="Low complexity" evidence="1">
    <location>
        <begin position="794"/>
        <end position="807"/>
    </location>
</feature>
<feature type="compositionally biased region" description="Low complexity" evidence="1">
    <location>
        <begin position="16"/>
        <end position="26"/>
    </location>
</feature>
<dbReference type="AlphaFoldDB" id="A0AAD9FXI7"/>
<feature type="compositionally biased region" description="Polar residues" evidence="1">
    <location>
        <begin position="239"/>
        <end position="248"/>
    </location>
</feature>
<accession>A0AAD9FXI7</accession>
<sequence length="875" mass="91223">MALPFPSDYYRAVGTALPPSSSRPSTPATPAPAPPPPASAAPRPSDALSSSAPARGITVDALAAAHKTKPIPAPIAHRPPADDFNFAVPSLPPRLASFGRKISQMSSDFINELEGPSEVRNNSSGGTIPRPRSVASGPVDVPGMGDEPVMCPFCDKPLPPALFTAHAQHTHPTSGGGAPKGPGLKRSNTTTATTTSVGPRPGAGSGSGSNPKSPLARTQPALLDALPVDSKAAGVKTDTAGTVDSNSLAGLVSEGEGASARAAQATISDQDIKRWSDLAGIPLPTPPPGETPASTASPPEPVSASGPAAQTRPHVAHGRPEASRSSSTSSRFGFFKRNQPKNADDSDEEEEGGGAGYARLVGAGSDTEDEGDKEGGKDRDEVEVLHDEPKTMSTTDGSEVSEKAQEEGREEEKRDSGVESNVSNEQLQSILREVLARVSEMSKSHTALVASQSSLVTSLKIARSNLAMAEANTEMLEAQLKLQTSRAPPGPASPSTPISAARAVPGAGGSGSRPASDERPRPSSLQIPVSSSVPEKSGWGFWNKDTKKKLPSGMTLPSPSQLGNALPSPNLEGAPYSAVLPTAPNGFRAGDLSRSSGELQRSASYTHLPTSPPRGVSSPGASQAEIALLKRSLETAEGKIAKMTTELEEMKKGKLEMEAELENLSQALFEEANKMVADERRKLAEVQEALKEVKEEREALRQTIKVLGGQANEGEGDEKSEGKSQGGEPEEESPLPEEFVPRDLDKHYEALRKSIHHVADGASPSPGMGGTTGGARLDQVHVPETVVEDKVLDTTTSPATTAASIPDRPIDPPADPNPWANPSPFAEKAEPTMSALPGEEQSKSDKAGLEVDPTTKPTAEEDLEKLMARLQEDMA</sequence>
<feature type="region of interest" description="Disordered" evidence="1">
    <location>
        <begin position="479"/>
        <end position="623"/>
    </location>
</feature>
<feature type="region of interest" description="Disordered" evidence="1">
    <location>
        <begin position="113"/>
        <end position="141"/>
    </location>
</feature>
<comment type="caution">
    <text evidence="3">The sequence shown here is derived from an EMBL/GenBank/DDBJ whole genome shotgun (WGS) entry which is preliminary data.</text>
</comment>
<dbReference type="Proteomes" id="UP001182556">
    <property type="component" value="Unassembled WGS sequence"/>
</dbReference>
<dbReference type="EMBL" id="JAODAN010000001">
    <property type="protein sequence ID" value="KAK1928016.1"/>
    <property type="molecule type" value="Genomic_DNA"/>
</dbReference>
<dbReference type="Pfam" id="PF06428">
    <property type="entry name" value="Sec2p"/>
    <property type="match status" value="1"/>
</dbReference>
<keyword evidence="4" id="KW-1185">Reference proteome</keyword>
<feature type="compositionally biased region" description="Polar residues" evidence="1">
    <location>
        <begin position="593"/>
        <end position="609"/>
    </location>
</feature>
<evidence type="ECO:0000313" key="4">
    <source>
        <dbReference type="Proteomes" id="UP001182556"/>
    </source>
</evidence>
<feature type="region of interest" description="Disordered" evidence="1">
    <location>
        <begin position="704"/>
        <end position="862"/>
    </location>
</feature>
<feature type="compositionally biased region" description="Pro residues" evidence="1">
    <location>
        <begin position="811"/>
        <end position="821"/>
    </location>
</feature>
<feature type="compositionally biased region" description="Pro residues" evidence="1">
    <location>
        <begin position="27"/>
        <end position="39"/>
    </location>
</feature>
<feature type="compositionally biased region" description="Polar residues" evidence="1">
    <location>
        <begin position="523"/>
        <end position="534"/>
    </location>
</feature>
<organism evidence="3 4">
    <name type="scientific">Papiliotrema laurentii</name>
    <name type="common">Cryptococcus laurentii</name>
    <dbReference type="NCBI Taxonomy" id="5418"/>
    <lineage>
        <taxon>Eukaryota</taxon>
        <taxon>Fungi</taxon>
        <taxon>Dikarya</taxon>
        <taxon>Basidiomycota</taxon>
        <taxon>Agaricomycotina</taxon>
        <taxon>Tremellomycetes</taxon>
        <taxon>Tremellales</taxon>
        <taxon>Rhynchogastremaceae</taxon>
        <taxon>Papiliotrema</taxon>
    </lineage>
</organism>